<dbReference type="EMBL" id="VSSQ01007717">
    <property type="protein sequence ID" value="MPM36777.1"/>
    <property type="molecule type" value="Genomic_DNA"/>
</dbReference>
<keyword evidence="3" id="KW-0378">Hydrolase</keyword>
<protein>
    <submittedName>
        <fullName evidence="3">Chemotaxis response regulator protein-glutamate methylesterase</fullName>
        <ecNumber evidence="3">3.1.1.61</ecNumber>
    </submittedName>
</protein>
<organism evidence="3">
    <name type="scientific">bioreactor metagenome</name>
    <dbReference type="NCBI Taxonomy" id="1076179"/>
    <lineage>
        <taxon>unclassified sequences</taxon>
        <taxon>metagenomes</taxon>
        <taxon>ecological metagenomes</taxon>
    </lineage>
</organism>
<evidence type="ECO:0000256" key="1">
    <source>
        <dbReference type="ARBA" id="ARBA00022553"/>
    </source>
</evidence>
<dbReference type="Gene3D" id="3.40.50.2300">
    <property type="match status" value="1"/>
</dbReference>
<dbReference type="GO" id="GO:0000160">
    <property type="term" value="P:phosphorelay signal transduction system"/>
    <property type="evidence" value="ECO:0007669"/>
    <property type="project" value="InterPro"/>
</dbReference>
<feature type="domain" description="Response regulatory" evidence="2">
    <location>
        <begin position="287"/>
        <end position="400"/>
    </location>
</feature>
<proteinExistence type="predicted"/>
<accession>A0A644Z811</accession>
<dbReference type="EC" id="3.1.1.61" evidence="3"/>
<reference evidence="3" key="1">
    <citation type="submission" date="2019-08" db="EMBL/GenBank/DDBJ databases">
        <authorList>
            <person name="Kucharzyk K."/>
            <person name="Murdoch R.W."/>
            <person name="Higgins S."/>
            <person name="Loffler F."/>
        </authorList>
    </citation>
    <scope>NUCLEOTIDE SEQUENCE</scope>
</reference>
<dbReference type="PROSITE" id="PS50110">
    <property type="entry name" value="RESPONSE_REGULATORY"/>
    <property type="match status" value="1"/>
</dbReference>
<dbReference type="SUPFAM" id="SSF52172">
    <property type="entry name" value="CheY-like"/>
    <property type="match status" value="1"/>
</dbReference>
<dbReference type="GO" id="GO:0008984">
    <property type="term" value="F:protein-glutamate methylesterase activity"/>
    <property type="evidence" value="ECO:0007669"/>
    <property type="project" value="UniProtKB-EC"/>
</dbReference>
<comment type="caution">
    <text evidence="3">The sequence shown here is derived from an EMBL/GenBank/DDBJ whole genome shotgun (WGS) entry which is preliminary data.</text>
</comment>
<evidence type="ECO:0000259" key="2">
    <source>
        <dbReference type="PROSITE" id="PS50110"/>
    </source>
</evidence>
<dbReference type="SMART" id="SM00448">
    <property type="entry name" value="REC"/>
    <property type="match status" value="1"/>
</dbReference>
<gene>
    <name evidence="3" type="primary">cheB_42</name>
    <name evidence="3" type="ORF">SDC9_83379</name>
</gene>
<dbReference type="InterPro" id="IPR050595">
    <property type="entry name" value="Bact_response_regulator"/>
</dbReference>
<name>A0A644Z811_9ZZZZ</name>
<dbReference type="InterPro" id="IPR011006">
    <property type="entry name" value="CheY-like_superfamily"/>
</dbReference>
<dbReference type="AlphaFoldDB" id="A0A644Z811"/>
<dbReference type="Pfam" id="PF00072">
    <property type="entry name" value="Response_reg"/>
    <property type="match status" value="1"/>
</dbReference>
<sequence>MDRVEFQNDVKDILNHLSDPAYLENHGLLVLFYTGPEAPLTARMRSLRETIQGSIEFLRPPEGTPENATEWRCFKILNSRYFQMKEWHVIEEEMGLSQRQVQRDLKKGLDALISILWDHYVNQNATDAASAENAEGEEAYDNELIQEELKNWEISYDLVNLSQILEQALQLCKSLSQPHLQDHLDMLEVDTNLNVMVDQVLTKQGLYKIISMFSEIVEDQVVQIKTRKVNDFFYDLTFRFRSPNDQALEHWKIAQLFFTIQSLRHAILEEDGTTTISIILPVKKQVNCLVIDDVESVRRLIERMLGSYGIQVFGADNYTSAINLIQLVKPDFILLDVLMPKMDGWQMIKNFKSNPDTAGIPVIISSVLYEPELSQAVNAVGYIRKPINRLELIKTLQDLNLIKVDEA</sequence>
<evidence type="ECO:0000313" key="3">
    <source>
        <dbReference type="EMBL" id="MPM36777.1"/>
    </source>
</evidence>
<dbReference type="InterPro" id="IPR001789">
    <property type="entry name" value="Sig_transdc_resp-reg_receiver"/>
</dbReference>
<dbReference type="PANTHER" id="PTHR44591:SF23">
    <property type="entry name" value="CHEY SUBFAMILY"/>
    <property type="match status" value="1"/>
</dbReference>
<dbReference type="PANTHER" id="PTHR44591">
    <property type="entry name" value="STRESS RESPONSE REGULATOR PROTEIN 1"/>
    <property type="match status" value="1"/>
</dbReference>
<keyword evidence="1" id="KW-0597">Phosphoprotein</keyword>